<dbReference type="InterPro" id="IPR001611">
    <property type="entry name" value="Leu-rich_rpt"/>
</dbReference>
<name>A0A9N9S208_9DIPT</name>
<dbReference type="Pfam" id="PF13855">
    <property type="entry name" value="LRR_8"/>
    <property type="match status" value="1"/>
</dbReference>
<dbReference type="Proteomes" id="UP001153620">
    <property type="component" value="Chromosome 3"/>
</dbReference>
<keyword evidence="3" id="KW-0472">Membrane</keyword>
<evidence type="ECO:0000256" key="3">
    <source>
        <dbReference type="SAM" id="Phobius"/>
    </source>
</evidence>
<keyword evidence="1" id="KW-0433">Leucine-rich repeat</keyword>
<dbReference type="PANTHER" id="PTHR24366:SF96">
    <property type="entry name" value="LEUCINE RICH REPEAT CONTAINING 53"/>
    <property type="match status" value="1"/>
</dbReference>
<dbReference type="PANTHER" id="PTHR24366">
    <property type="entry name" value="IG(IMMUNOGLOBULIN) AND LRR(LEUCINE RICH REPEAT) DOMAINS"/>
    <property type="match status" value="1"/>
</dbReference>
<reference evidence="5" key="2">
    <citation type="submission" date="2022-10" db="EMBL/GenBank/DDBJ databases">
        <authorList>
            <consortium name="ENA_rothamsted_submissions"/>
            <consortium name="culmorum"/>
            <person name="King R."/>
        </authorList>
    </citation>
    <scope>NUCLEOTIDE SEQUENCE</scope>
</reference>
<reference evidence="5" key="1">
    <citation type="submission" date="2022-01" db="EMBL/GenBank/DDBJ databases">
        <authorList>
            <person name="King R."/>
        </authorList>
    </citation>
    <scope>NUCLEOTIDE SEQUENCE</scope>
</reference>
<dbReference type="SMART" id="SM00365">
    <property type="entry name" value="LRR_SD22"/>
    <property type="match status" value="5"/>
</dbReference>
<evidence type="ECO:0000313" key="6">
    <source>
        <dbReference type="Proteomes" id="UP001153620"/>
    </source>
</evidence>
<evidence type="ECO:0000313" key="5">
    <source>
        <dbReference type="EMBL" id="CAG9807416.1"/>
    </source>
</evidence>
<dbReference type="SMART" id="SM00369">
    <property type="entry name" value="LRR_TYP"/>
    <property type="match status" value="5"/>
</dbReference>
<accession>A0A9N9S208</accession>
<keyword evidence="4" id="KW-0732">Signal</keyword>
<feature type="transmembrane region" description="Helical" evidence="3">
    <location>
        <begin position="653"/>
        <end position="671"/>
    </location>
</feature>
<keyword evidence="3" id="KW-0812">Transmembrane</keyword>
<proteinExistence type="predicted"/>
<protein>
    <submittedName>
        <fullName evidence="5">Uncharacterized protein</fullName>
    </submittedName>
</protein>
<gene>
    <name evidence="5" type="ORF">CHIRRI_LOCUS10265</name>
</gene>
<keyword evidence="2" id="KW-0677">Repeat</keyword>
<dbReference type="Gene3D" id="3.80.10.10">
    <property type="entry name" value="Ribonuclease Inhibitor"/>
    <property type="match status" value="3"/>
</dbReference>
<dbReference type="InterPro" id="IPR032675">
    <property type="entry name" value="LRR_dom_sf"/>
</dbReference>
<dbReference type="SUPFAM" id="SSF52058">
    <property type="entry name" value="L domain-like"/>
    <property type="match status" value="1"/>
</dbReference>
<dbReference type="SUPFAM" id="SSF52047">
    <property type="entry name" value="RNI-like"/>
    <property type="match status" value="1"/>
</dbReference>
<evidence type="ECO:0000256" key="2">
    <source>
        <dbReference type="ARBA" id="ARBA00022737"/>
    </source>
</evidence>
<dbReference type="PROSITE" id="PS51450">
    <property type="entry name" value="LRR"/>
    <property type="match status" value="1"/>
</dbReference>
<keyword evidence="3" id="KW-1133">Transmembrane helix</keyword>
<evidence type="ECO:0000256" key="1">
    <source>
        <dbReference type="ARBA" id="ARBA00022614"/>
    </source>
</evidence>
<dbReference type="InterPro" id="IPR003591">
    <property type="entry name" value="Leu-rich_rpt_typical-subtyp"/>
</dbReference>
<dbReference type="OrthoDB" id="7789470at2759"/>
<keyword evidence="6" id="KW-1185">Reference proteome</keyword>
<evidence type="ECO:0000256" key="4">
    <source>
        <dbReference type="SAM" id="SignalP"/>
    </source>
</evidence>
<organism evidence="5 6">
    <name type="scientific">Chironomus riparius</name>
    <dbReference type="NCBI Taxonomy" id="315576"/>
    <lineage>
        <taxon>Eukaryota</taxon>
        <taxon>Metazoa</taxon>
        <taxon>Ecdysozoa</taxon>
        <taxon>Arthropoda</taxon>
        <taxon>Hexapoda</taxon>
        <taxon>Insecta</taxon>
        <taxon>Pterygota</taxon>
        <taxon>Neoptera</taxon>
        <taxon>Endopterygota</taxon>
        <taxon>Diptera</taxon>
        <taxon>Nematocera</taxon>
        <taxon>Chironomoidea</taxon>
        <taxon>Chironomidae</taxon>
        <taxon>Chironominae</taxon>
        <taxon>Chironomus</taxon>
    </lineage>
</organism>
<feature type="signal peptide" evidence="4">
    <location>
        <begin position="1"/>
        <end position="24"/>
    </location>
</feature>
<sequence>MLKLNFLIKFFLIVSLTTIVASNAQNYFPNFFCGKIEDLRRSVKCEVTEINSTSKLQQVFEDFNRYQLYYQAPYNGYYAQFRKQISEYSELEFNDCNFEKFPIGTFSPLSHIKSIKAENAGISMLNRDSFTSFKSLEFLELQFNKITTIESTVLIYLKSLKLFNISHNHIESINLNAFDDCSTNLSIVDLSHNKIQTIDVHIFNALATNINSSLYLAFNNIEEVKQSAISTIGSKTIKLLDLRQNKLKKFSLNCQSVDELLLSDNYLEEIDTSSCEFKSLDIKNNSLTSIKFLNVSSLQLSDNTNLNNVSFAFETLRKLGAASIPSNIVTYELLKNASQLTDLDVSNTFLGSPKIETFSEMTFLEDLKLRNTGLSHIEYGMFGHQINVRNFDISYNNLGFVDIEMLSSMKALETLDISGNNLTHFNEVNDFKRNFANLTMIGIEENNWNCSYLTKVVKVFYENSISIKQPLVPIKSSSNVMGIGCTTTSNQKIMPIDSDHAKDLVSQKLNEIIEQMNAEKVNNNNAKYDSDIIRAELFHLQREMIEIKSKLLRSQISEVINNKNDSKGADSAVIKHIEQLMNFTLDKQQLANDQLKLKLDELQIELSRNFIEHDKFVQKNNLKDFHYSKNEIVKFDSIKSSNESNNNHGTTNVLLAIVMTILGVIGIMFGYTKLKNLLYRRNETPSVLARSTNTMNTTVEIPFDDKRF</sequence>
<dbReference type="EMBL" id="OU895879">
    <property type="protein sequence ID" value="CAG9807416.1"/>
    <property type="molecule type" value="Genomic_DNA"/>
</dbReference>
<dbReference type="AlphaFoldDB" id="A0A9N9S208"/>
<feature type="chain" id="PRO_5040303588" evidence="4">
    <location>
        <begin position="25"/>
        <end position="708"/>
    </location>
</feature>